<protein>
    <submittedName>
        <fullName evidence="1">Uncharacterized protein</fullName>
    </submittedName>
</protein>
<proteinExistence type="predicted"/>
<reference evidence="1" key="1">
    <citation type="submission" date="2022-07" db="EMBL/GenBank/DDBJ databases">
        <title>Phylogenomic reconstructions and comparative analyses of Kickxellomycotina fungi.</title>
        <authorList>
            <person name="Reynolds N.K."/>
            <person name="Stajich J.E."/>
            <person name="Barry K."/>
            <person name="Grigoriev I.V."/>
            <person name="Crous P."/>
            <person name="Smith M.E."/>
        </authorList>
    </citation>
    <scope>NUCLEOTIDE SEQUENCE</scope>
    <source>
        <strain evidence="1">NRRL 5244</strain>
    </source>
</reference>
<name>A0ACC1J2F7_9FUNG</name>
<feature type="non-terminal residue" evidence="1">
    <location>
        <position position="366"/>
    </location>
</feature>
<sequence>MQSSDTHKQDPKDLTSLFVPSMQGTKKSAFKAVMGNPTMLMINMAGGVPDPSTFPIAQISVQVRMPDSSQLETVALDKTCRSGIVESVDELLQYGDGCGIDSYRAFLRQHTTKFHQLKYTGWDVIASCGNNDALSKVVALFCEPGDAMLVEKWTFPGALGVLSNSGVRPVPVELDSEGMVPQALDTVCSEWQGGKPLRVVYVVPTGQNPTGSTMSEGRRAEIYKVAQKHNLVIVEDDPYYFLQFPKPHEPVNSDLALVPSFLSLDTDGRIIRLDSFSKILAPNLRCGWVTAPSYILDRLQLLNEATSLQPSGLSQGVISKILNDSWGMAGWELHLAQLRETYARRRNAFVAAVEKNLAGLVEYSVP</sequence>
<evidence type="ECO:0000313" key="1">
    <source>
        <dbReference type="EMBL" id="KAJ1935071.1"/>
    </source>
</evidence>
<dbReference type="EMBL" id="JANBPW010004391">
    <property type="protein sequence ID" value="KAJ1935071.1"/>
    <property type="molecule type" value="Genomic_DNA"/>
</dbReference>
<comment type="caution">
    <text evidence="1">The sequence shown here is derived from an EMBL/GenBank/DDBJ whole genome shotgun (WGS) entry which is preliminary data.</text>
</comment>
<dbReference type="Proteomes" id="UP001150603">
    <property type="component" value="Unassembled WGS sequence"/>
</dbReference>
<gene>
    <name evidence="1" type="ORF">FBU59_005501</name>
</gene>
<accession>A0ACC1J2F7</accession>
<keyword evidence="2" id="KW-1185">Reference proteome</keyword>
<evidence type="ECO:0000313" key="2">
    <source>
        <dbReference type="Proteomes" id="UP001150603"/>
    </source>
</evidence>
<organism evidence="1 2">
    <name type="scientific">Linderina macrospora</name>
    <dbReference type="NCBI Taxonomy" id="4868"/>
    <lineage>
        <taxon>Eukaryota</taxon>
        <taxon>Fungi</taxon>
        <taxon>Fungi incertae sedis</taxon>
        <taxon>Zoopagomycota</taxon>
        <taxon>Kickxellomycotina</taxon>
        <taxon>Kickxellomycetes</taxon>
        <taxon>Kickxellales</taxon>
        <taxon>Kickxellaceae</taxon>
        <taxon>Linderina</taxon>
    </lineage>
</organism>